<dbReference type="EMBL" id="CAJNOG010000636">
    <property type="protein sequence ID" value="CAF1322691.1"/>
    <property type="molecule type" value="Genomic_DNA"/>
</dbReference>
<reference evidence="1" key="1">
    <citation type="submission" date="2021-02" db="EMBL/GenBank/DDBJ databases">
        <authorList>
            <person name="Nowell W R."/>
        </authorList>
    </citation>
    <scope>NUCLEOTIDE SEQUENCE</scope>
</reference>
<accession>A0A815FFA0</accession>
<evidence type="ECO:0000313" key="1">
    <source>
        <dbReference type="EMBL" id="CAF1322691.1"/>
    </source>
</evidence>
<name>A0A815FFA0_9BILA</name>
<dbReference type="PANTHER" id="PTHR21301">
    <property type="entry name" value="REVERSE TRANSCRIPTASE"/>
    <property type="match status" value="1"/>
</dbReference>
<sequence length="619" mass="72050">MVEQILAYIDNGDNDADIREEQDNIFNVPENTELSFHHKVHAILQDIDYSDMPTLLNQMDSGSMSTNARKLAQFHKEVILLMRQELIDESLIMRASYNGYTFHKYPASDFQRKSFEYIKQSDTYKFIEKINAKNPNVSQKCLLNTVEQVECTLKDLLSSKLITTRQYIHMHLNRSYAQLNYLHFVPDIVQGEMLVRPIIICKDGATMNITRYLSYLLWSIFNRMYGCKTFFNGADAVHALEQYVKNGHLQPTTFLATFNINNICTRFPHDETIKALENILNIHGSQLQDEVGECLSNVVILQLIRLALDNQFFVYQNKLYQQIKGSASGSLLTIPLAYIYMFHCQSTFEMALINNKNDELFGRYRDNLFLTWNGSKDELCTLLNISDNKQQHEHIQINPIIGKKVHFHNVELSHNNGILHTKIYRDPATDEYEVPNKFQYGTNKESKLIEAALIYAIRCSSIEADFHDEIRHIRKCYLSCDFSTEFVRQNMIEFFQKFDVGKMCNGKVIVPYNDLRQRVLEYYQEQLTLKKQRKIEKQNILHILYPSHWNSQMVADIKNNLQEVIKNCVGDNEAQSSMNKIEIVPRPNSPISMNDYLIDKKPSCHVLTLSANDKTKECM</sequence>
<organism evidence="1 2">
    <name type="scientific">Adineta steineri</name>
    <dbReference type="NCBI Taxonomy" id="433720"/>
    <lineage>
        <taxon>Eukaryota</taxon>
        <taxon>Metazoa</taxon>
        <taxon>Spiralia</taxon>
        <taxon>Gnathifera</taxon>
        <taxon>Rotifera</taxon>
        <taxon>Eurotatoria</taxon>
        <taxon>Bdelloidea</taxon>
        <taxon>Adinetida</taxon>
        <taxon>Adinetidae</taxon>
        <taxon>Adineta</taxon>
    </lineage>
</organism>
<gene>
    <name evidence="1" type="ORF">JYZ213_LOCUS33497</name>
</gene>
<evidence type="ECO:0000313" key="2">
    <source>
        <dbReference type="Proteomes" id="UP000663845"/>
    </source>
</evidence>
<comment type="caution">
    <text evidence="1">The sequence shown here is derived from an EMBL/GenBank/DDBJ whole genome shotgun (WGS) entry which is preliminary data.</text>
</comment>
<protein>
    <recommendedName>
        <fullName evidence="3">Reverse transcriptase domain-containing protein</fullName>
    </recommendedName>
</protein>
<dbReference type="Proteomes" id="UP000663845">
    <property type="component" value="Unassembled WGS sequence"/>
</dbReference>
<evidence type="ECO:0008006" key="3">
    <source>
        <dbReference type="Google" id="ProtNLM"/>
    </source>
</evidence>
<dbReference type="PANTHER" id="PTHR21301:SF10">
    <property type="entry name" value="REVERSE TRANSCRIPTASE DOMAIN-CONTAINING PROTEIN"/>
    <property type="match status" value="1"/>
</dbReference>
<proteinExistence type="predicted"/>
<dbReference type="AlphaFoldDB" id="A0A815FFA0"/>